<dbReference type="AlphaFoldDB" id="A0A6B0QUK1"/>
<dbReference type="EMBL" id="VBQZ03000008">
    <property type="protein sequence ID" value="MXQ81578.1"/>
    <property type="molecule type" value="Genomic_DNA"/>
</dbReference>
<keyword evidence="2" id="KW-1185">Reference proteome</keyword>
<name>A0A6B0QUK1_9CETA</name>
<comment type="caution">
    <text evidence="1">The sequence shown here is derived from an EMBL/GenBank/DDBJ whole genome shotgun (WGS) entry which is preliminary data.</text>
</comment>
<sequence length="472" mass="53156">MNLDLATQYMYNGMRPVTSLVRNNHKVLVTVHGAKITGTGRTDKQEEEYGNICSAETKDPTVHELLYALSHSSLSQEMHLQQQTNVSFNAETCQSRFSARACGSCSQCRGDVSPPEVLVNLSQDAVTGQVLLVSLEEKKPEGRDVALFHFHLMTPAATSKFSRLLRISATGHLTWRAACMNFGHSVNICLKITSWILCRLCEYGSVVRVTVGTSLCVCFRKATAVYLPAYLPEISQLSGSTSPGFLSALAPSSEKLLHLEREVEKEVNVQAEDQKKKEEAQKLKREVKGVIQLLLATYEETPNNLFDVKENEVKKKECLLRASSNARDRELSKNKEQLTKNQAFGQVHSITGLVEKKECVEEERLRLERVLILNYTIKGLESGWYKEIKCQYDLRSSVIASFCFSTILIGVRVWWPSECQALRLRLQTDDCETVMEAVGCESHSDLFLVKCHVVELFNHSFPVMCKKVFFNV</sequence>
<reference evidence="1" key="1">
    <citation type="submission" date="2019-10" db="EMBL/GenBank/DDBJ databases">
        <title>The sequence and de novo assembly of the wild yak genome.</title>
        <authorList>
            <person name="Liu Y."/>
        </authorList>
    </citation>
    <scope>NUCLEOTIDE SEQUENCE [LARGE SCALE GENOMIC DNA]</scope>
    <source>
        <strain evidence="1">WY2019</strain>
    </source>
</reference>
<gene>
    <name evidence="1" type="ORF">E5288_WYG011987</name>
</gene>
<evidence type="ECO:0000313" key="1">
    <source>
        <dbReference type="EMBL" id="MXQ81578.1"/>
    </source>
</evidence>
<evidence type="ECO:0000313" key="2">
    <source>
        <dbReference type="Proteomes" id="UP000322234"/>
    </source>
</evidence>
<protein>
    <submittedName>
        <fullName evidence="1">Uncharacterized protein</fullName>
    </submittedName>
</protein>
<proteinExistence type="predicted"/>
<accession>A0A6B0QUK1</accession>
<organism evidence="1 2">
    <name type="scientific">Bos mutus</name>
    <name type="common">wild yak</name>
    <dbReference type="NCBI Taxonomy" id="72004"/>
    <lineage>
        <taxon>Eukaryota</taxon>
        <taxon>Metazoa</taxon>
        <taxon>Chordata</taxon>
        <taxon>Craniata</taxon>
        <taxon>Vertebrata</taxon>
        <taxon>Euteleostomi</taxon>
        <taxon>Mammalia</taxon>
        <taxon>Eutheria</taxon>
        <taxon>Laurasiatheria</taxon>
        <taxon>Artiodactyla</taxon>
        <taxon>Ruminantia</taxon>
        <taxon>Pecora</taxon>
        <taxon>Bovidae</taxon>
        <taxon>Bovinae</taxon>
        <taxon>Bos</taxon>
    </lineage>
</organism>
<dbReference type="Proteomes" id="UP000322234">
    <property type="component" value="Unassembled WGS sequence"/>
</dbReference>